<protein>
    <submittedName>
        <fullName evidence="1">Unannotated protein</fullName>
    </submittedName>
</protein>
<proteinExistence type="predicted"/>
<dbReference type="CDD" id="cd00761">
    <property type="entry name" value="Glyco_tranf_GTA_type"/>
    <property type="match status" value="1"/>
</dbReference>
<dbReference type="SUPFAM" id="SSF53448">
    <property type="entry name" value="Nucleotide-diphospho-sugar transferases"/>
    <property type="match status" value="1"/>
</dbReference>
<reference evidence="1" key="1">
    <citation type="submission" date="2020-05" db="EMBL/GenBank/DDBJ databases">
        <authorList>
            <person name="Chiriac C."/>
            <person name="Salcher M."/>
            <person name="Ghai R."/>
            <person name="Kavagutti S V."/>
        </authorList>
    </citation>
    <scope>NUCLEOTIDE SEQUENCE</scope>
</reference>
<dbReference type="EMBL" id="CAEZUS010000030">
    <property type="protein sequence ID" value="CAB4604292.1"/>
    <property type="molecule type" value="Genomic_DNA"/>
</dbReference>
<name>A0A6J6GSD5_9ZZZZ</name>
<gene>
    <name evidence="1" type="ORF">UFOPK1852_00298</name>
</gene>
<dbReference type="InterPro" id="IPR029044">
    <property type="entry name" value="Nucleotide-diphossugar_trans"/>
</dbReference>
<dbReference type="AlphaFoldDB" id="A0A6J6GSD5"/>
<organism evidence="1">
    <name type="scientific">freshwater metagenome</name>
    <dbReference type="NCBI Taxonomy" id="449393"/>
    <lineage>
        <taxon>unclassified sequences</taxon>
        <taxon>metagenomes</taxon>
        <taxon>ecological metagenomes</taxon>
    </lineage>
</organism>
<sequence length="254" mass="28618">MSDALLTVGFSTLAERVNNIEPPRLSIAHKVFLSIQDPHNSSEPLPTNFVFDSVKSSERGVAKSRNTVLRNADTKYLLFADDEIVFLDRGIKLALEYLEEHPECDLVLTQAIDTTGALRKRYSKKRVQLTKFNSAKAATYEMIVRVDTIKSKDVYFDETFGAGVSNYIGDEYIFIADLINKGGTAMFLPITIAIHPKESSGSLWGTDRDLIARAQVFQRVFGTLAPFVRAVFFFKNYRKTKGRGNFIKFVRGKI</sequence>
<evidence type="ECO:0000313" key="1">
    <source>
        <dbReference type="EMBL" id="CAB4604292.1"/>
    </source>
</evidence>
<dbReference type="Gene3D" id="3.90.550.10">
    <property type="entry name" value="Spore Coat Polysaccharide Biosynthesis Protein SpsA, Chain A"/>
    <property type="match status" value="1"/>
</dbReference>
<accession>A0A6J6GSD5</accession>